<accession>A0A073KHH9</accession>
<dbReference type="STRING" id="574375.AZF08_01975"/>
<organism evidence="1 2">
    <name type="scientific">Bacillus gaemokensis</name>
    <dbReference type="NCBI Taxonomy" id="574375"/>
    <lineage>
        <taxon>Bacteria</taxon>
        <taxon>Bacillati</taxon>
        <taxon>Bacillota</taxon>
        <taxon>Bacilli</taxon>
        <taxon>Bacillales</taxon>
        <taxon>Bacillaceae</taxon>
        <taxon>Bacillus</taxon>
        <taxon>Bacillus cereus group</taxon>
    </lineage>
</organism>
<dbReference type="EMBL" id="JOTM01000001">
    <property type="protein sequence ID" value="KEK26015.1"/>
    <property type="molecule type" value="Genomic_DNA"/>
</dbReference>
<gene>
    <name evidence="1" type="ORF">BAGA_01905</name>
</gene>
<dbReference type="RefSeq" id="WP_033672360.1">
    <property type="nucleotide sequence ID" value="NZ_JOTM01000001.1"/>
</dbReference>
<protein>
    <recommendedName>
        <fullName evidence="3">DUF4829 domain-containing protein</fullName>
    </recommendedName>
</protein>
<sequence length="181" mass="21125">MKQIISLIIIIGSFFCFSKLMYADTPLQVMQKEVQYIAKDNPVLYSKLWIRSMQNTVLFHHSDNIRHQDTLRNVTSSSLVKTKQLPFIKASVYIPRLSQYVSRAGKENIQVYYVAVRYNVQKENPYQLNGMNYFLQVFVKERGEWKIAESVVAPTDQIVENGDGFGMVEEKEYGKRRENVK</sequence>
<dbReference type="Proteomes" id="UP000027778">
    <property type="component" value="Unassembled WGS sequence"/>
</dbReference>
<evidence type="ECO:0000313" key="2">
    <source>
        <dbReference type="Proteomes" id="UP000027778"/>
    </source>
</evidence>
<reference evidence="1 2" key="1">
    <citation type="submission" date="2014-06" db="EMBL/GenBank/DDBJ databases">
        <title>Draft genome sequence of Bacillus gaemokensis JCM 15801 (MCCC 1A00707).</title>
        <authorList>
            <person name="Lai Q."/>
            <person name="Liu Y."/>
            <person name="Shao Z."/>
        </authorList>
    </citation>
    <scope>NUCLEOTIDE SEQUENCE [LARGE SCALE GENOMIC DNA]</scope>
    <source>
        <strain evidence="1 2">JCM 15801</strain>
    </source>
</reference>
<proteinExistence type="predicted"/>
<dbReference type="OrthoDB" id="2879237at2"/>
<keyword evidence="2" id="KW-1185">Reference proteome</keyword>
<evidence type="ECO:0000313" key="1">
    <source>
        <dbReference type="EMBL" id="KEK26015.1"/>
    </source>
</evidence>
<dbReference type="AlphaFoldDB" id="A0A073KHH9"/>
<comment type="caution">
    <text evidence="1">The sequence shown here is derived from an EMBL/GenBank/DDBJ whole genome shotgun (WGS) entry which is preliminary data.</text>
</comment>
<name>A0A073KHH9_9BACI</name>
<dbReference type="eggNOG" id="COG2385">
    <property type="taxonomic scope" value="Bacteria"/>
</dbReference>
<evidence type="ECO:0008006" key="3">
    <source>
        <dbReference type="Google" id="ProtNLM"/>
    </source>
</evidence>